<evidence type="ECO:0000256" key="11">
    <source>
        <dbReference type="PROSITE-ProRule" id="PRU00169"/>
    </source>
</evidence>
<evidence type="ECO:0000256" key="2">
    <source>
        <dbReference type="ARBA" id="ARBA00012438"/>
    </source>
</evidence>
<dbReference type="NCBIfam" id="TIGR00229">
    <property type="entry name" value="sensory_box"/>
    <property type="match status" value="1"/>
</dbReference>
<evidence type="ECO:0000259" key="14">
    <source>
        <dbReference type="PROSITE" id="PS50110"/>
    </source>
</evidence>
<dbReference type="InterPro" id="IPR003594">
    <property type="entry name" value="HATPase_dom"/>
</dbReference>
<dbReference type="InterPro" id="IPR003661">
    <property type="entry name" value="HisK_dim/P_dom"/>
</dbReference>
<dbReference type="InterPro" id="IPR036097">
    <property type="entry name" value="HisK_dim/P_sf"/>
</dbReference>
<dbReference type="Pfam" id="PF00512">
    <property type="entry name" value="HisKA"/>
    <property type="match status" value="1"/>
</dbReference>
<evidence type="ECO:0000256" key="5">
    <source>
        <dbReference type="ARBA" id="ARBA00022729"/>
    </source>
</evidence>
<evidence type="ECO:0000256" key="9">
    <source>
        <dbReference type="ARBA" id="ARBA00058004"/>
    </source>
</evidence>
<comment type="catalytic activity">
    <reaction evidence="1">
        <text>ATP + protein L-histidine = ADP + protein N-phospho-L-histidine.</text>
        <dbReference type="EC" id="2.7.13.3"/>
    </reaction>
</comment>
<dbReference type="SMART" id="SM00448">
    <property type="entry name" value="REC"/>
    <property type="match status" value="1"/>
</dbReference>
<feature type="modified residue" description="4-aspartylphosphate" evidence="11">
    <location>
        <position position="579"/>
    </location>
</feature>
<dbReference type="FunFam" id="3.30.565.10:FF:000010">
    <property type="entry name" value="Sensor histidine kinase RcsC"/>
    <property type="match status" value="1"/>
</dbReference>
<reference evidence="15" key="1">
    <citation type="submission" date="2016-09" db="EMBL/GenBank/DDBJ databases">
        <authorList>
            <person name="Capua I."/>
            <person name="De Benedictis P."/>
            <person name="Joannis T."/>
            <person name="Lombin L.H."/>
            <person name="Cattoli G."/>
        </authorList>
    </citation>
    <scope>NUCLEOTIDE SEQUENCE</scope>
    <source>
        <strain evidence="15">B9</strain>
    </source>
</reference>
<dbReference type="GO" id="GO:0000155">
    <property type="term" value="F:phosphorelay sensor kinase activity"/>
    <property type="evidence" value="ECO:0007669"/>
    <property type="project" value="InterPro"/>
</dbReference>
<keyword evidence="5" id="KW-0732">Signal</keyword>
<dbReference type="InterPro" id="IPR005467">
    <property type="entry name" value="His_kinase_dom"/>
</dbReference>
<protein>
    <recommendedName>
        <fullName evidence="10">Virulence sensor protein BvgS</fullName>
        <ecNumber evidence="2">2.7.13.3</ecNumber>
    </recommendedName>
</protein>
<dbReference type="Pfam" id="PF08448">
    <property type="entry name" value="PAS_4"/>
    <property type="match status" value="1"/>
</dbReference>
<accession>A0A1K0JL63</accession>
<evidence type="ECO:0000259" key="13">
    <source>
        <dbReference type="PROSITE" id="PS50109"/>
    </source>
</evidence>
<dbReference type="SUPFAM" id="SSF55785">
    <property type="entry name" value="PYP-like sensor domain (PAS domain)"/>
    <property type="match status" value="1"/>
</dbReference>
<dbReference type="Pfam" id="PF02518">
    <property type="entry name" value="HATPase_c"/>
    <property type="match status" value="1"/>
</dbReference>
<dbReference type="InterPro" id="IPR004358">
    <property type="entry name" value="Sig_transdc_His_kin-like_C"/>
</dbReference>
<dbReference type="CDD" id="cd17546">
    <property type="entry name" value="REC_hyHK_CKI1_RcsC-like"/>
    <property type="match status" value="1"/>
</dbReference>
<dbReference type="SUPFAM" id="SSF55874">
    <property type="entry name" value="ATPase domain of HSP90 chaperone/DNA topoisomerase II/histidine kinase"/>
    <property type="match status" value="1"/>
</dbReference>
<feature type="domain" description="Response regulatory" evidence="14">
    <location>
        <begin position="530"/>
        <end position="647"/>
    </location>
</feature>
<dbReference type="SUPFAM" id="SSF52172">
    <property type="entry name" value="CheY-like"/>
    <property type="match status" value="1"/>
</dbReference>
<dbReference type="InterPro" id="IPR036890">
    <property type="entry name" value="HATPase_C_sf"/>
</dbReference>
<evidence type="ECO:0000256" key="1">
    <source>
        <dbReference type="ARBA" id="ARBA00000085"/>
    </source>
</evidence>
<dbReference type="InterPro" id="IPR000014">
    <property type="entry name" value="PAS"/>
</dbReference>
<evidence type="ECO:0000256" key="6">
    <source>
        <dbReference type="ARBA" id="ARBA00022777"/>
    </source>
</evidence>
<keyword evidence="12" id="KW-1133">Transmembrane helix</keyword>
<dbReference type="Gene3D" id="3.30.565.10">
    <property type="entry name" value="Histidine kinase-like ATPase, C-terminal domain"/>
    <property type="match status" value="1"/>
</dbReference>
<keyword evidence="6 15" id="KW-0418">Kinase</keyword>
<comment type="function">
    <text evidence="9">Member of the two-component regulatory system BvgS/BvgA. Phosphorylates BvgA via a four-step phosphorelay in response to environmental signals.</text>
</comment>
<dbReference type="EMBL" id="FMSH01000431">
    <property type="protein sequence ID" value="SCU89140.1"/>
    <property type="molecule type" value="Genomic_DNA"/>
</dbReference>
<keyword evidence="3 11" id="KW-0597">Phosphoprotein</keyword>
<dbReference type="PROSITE" id="PS51257">
    <property type="entry name" value="PROKAR_LIPOPROTEIN"/>
    <property type="match status" value="1"/>
</dbReference>
<dbReference type="Gene3D" id="1.10.287.130">
    <property type="match status" value="1"/>
</dbReference>
<dbReference type="SMART" id="SM00388">
    <property type="entry name" value="HisKA"/>
    <property type="match status" value="1"/>
</dbReference>
<dbReference type="CDD" id="cd00082">
    <property type="entry name" value="HisKA"/>
    <property type="match status" value="1"/>
</dbReference>
<evidence type="ECO:0000256" key="10">
    <source>
        <dbReference type="ARBA" id="ARBA00070152"/>
    </source>
</evidence>
<gene>
    <name evidence="15" type="ORF">CNECB9_4870033</name>
</gene>
<evidence type="ECO:0000256" key="4">
    <source>
        <dbReference type="ARBA" id="ARBA00022679"/>
    </source>
</evidence>
<dbReference type="InterPro" id="IPR035965">
    <property type="entry name" value="PAS-like_dom_sf"/>
</dbReference>
<evidence type="ECO:0000313" key="15">
    <source>
        <dbReference type="EMBL" id="SCU89140.1"/>
    </source>
</evidence>
<dbReference type="SMART" id="SM00387">
    <property type="entry name" value="HATPase_c"/>
    <property type="match status" value="1"/>
</dbReference>
<proteinExistence type="predicted"/>
<feature type="transmembrane region" description="Helical" evidence="12">
    <location>
        <begin position="100"/>
        <end position="123"/>
    </location>
</feature>
<feature type="domain" description="Histidine kinase" evidence="13">
    <location>
        <begin position="285"/>
        <end position="507"/>
    </location>
</feature>
<keyword evidence="8" id="KW-0843">Virulence</keyword>
<evidence type="ECO:0000256" key="7">
    <source>
        <dbReference type="ARBA" id="ARBA00023012"/>
    </source>
</evidence>
<keyword evidence="12" id="KW-0812">Transmembrane</keyword>
<dbReference type="Gene3D" id="3.30.450.20">
    <property type="entry name" value="PAS domain"/>
    <property type="match status" value="1"/>
</dbReference>
<dbReference type="CDD" id="cd16922">
    <property type="entry name" value="HATPase_EvgS-ArcB-TorS-like"/>
    <property type="match status" value="1"/>
</dbReference>
<dbReference type="PANTHER" id="PTHR43047:SF72">
    <property type="entry name" value="OSMOSENSING HISTIDINE PROTEIN KINASE SLN1"/>
    <property type="match status" value="1"/>
</dbReference>
<dbReference type="PANTHER" id="PTHR43047">
    <property type="entry name" value="TWO-COMPONENT HISTIDINE PROTEIN KINASE"/>
    <property type="match status" value="1"/>
</dbReference>
<dbReference type="Gene3D" id="3.40.50.2300">
    <property type="match status" value="1"/>
</dbReference>
<dbReference type="EC" id="2.7.13.3" evidence="2"/>
<evidence type="ECO:0000256" key="3">
    <source>
        <dbReference type="ARBA" id="ARBA00022553"/>
    </source>
</evidence>
<dbReference type="InterPro" id="IPR013656">
    <property type="entry name" value="PAS_4"/>
</dbReference>
<sequence>MSIRPPIHSASPSATACPHRFTRAWRLASAALLLVSVLVCAGTQRTAEPAPAPAAAPSLAGMPVALPEAPALQPAPPPGIRTPALIGPPPQAKPQAHWQLLGWTTGLLCLLTPCLLAWIFVLYREVRRRRAAEIALKDNIAIQSALLDGIPQPVYLRDASLRLITCNRSYEELVGATRDTLRGQPLDTSIQVRPIAIDMAEMVRDYHKVIKDGTPLHKDRCLRLGGRTRHVLNWLTPLRGADGTVKGLAGGCVDLTERHDMLAELAQAKTEAEAANRAKSTFLASVSHEIRTPMNAITGMLELTLARCQLAEQERLQLVTAHKSALGLLALIDDILDLSKMEAGKFSIHPAPASLPGLVKDTLLIFGPVAAQKGLPLTSGIGVAVAPLHQVDALRFRQILANLVSNAVRFTDSGTIHVRLDALAPRDGVQQVMLTVSDTGIGIPADAQARMFEPFEQVHDRTRPHAGGTGLGLAICQRLASAMGGRISLASQPGQGTRVMVTLPLALAVATELPEPVPPPMADCARRRVNILVIDDHAPNRLLLQRQLEHLGHRVSTACDGREGLAKLDRASFDVILCDCAMPVMDGMAFARAVRARKDAHGSVPVIGCTASAVAVDHAAALAAGMNAVIVKPVGLQALDAAVAQACASGHRVRKLAVPVRVSAPDSQAGTRDEAAHCGVKPGSRPSWCAVCRAMNVQCDRLDQPED</sequence>
<dbReference type="GO" id="GO:0009927">
    <property type="term" value="F:histidine phosphotransfer kinase activity"/>
    <property type="evidence" value="ECO:0007669"/>
    <property type="project" value="TreeGrafter"/>
</dbReference>
<dbReference type="PROSITE" id="PS50110">
    <property type="entry name" value="RESPONSE_REGULATORY"/>
    <property type="match status" value="1"/>
</dbReference>
<dbReference type="SUPFAM" id="SSF47384">
    <property type="entry name" value="Homodimeric domain of signal transducing histidine kinase"/>
    <property type="match status" value="1"/>
</dbReference>
<keyword evidence="7" id="KW-0902">Two-component regulatory system</keyword>
<organism evidence="15">
    <name type="scientific">Cupriavidus necator</name>
    <name type="common">Alcaligenes eutrophus</name>
    <name type="synonym">Ralstonia eutropha</name>
    <dbReference type="NCBI Taxonomy" id="106590"/>
    <lineage>
        <taxon>Bacteria</taxon>
        <taxon>Pseudomonadati</taxon>
        <taxon>Pseudomonadota</taxon>
        <taxon>Betaproteobacteria</taxon>
        <taxon>Burkholderiales</taxon>
        <taxon>Burkholderiaceae</taxon>
        <taxon>Cupriavidus</taxon>
    </lineage>
</organism>
<keyword evidence="12" id="KW-0472">Membrane</keyword>
<dbReference type="AlphaFoldDB" id="A0A1K0JL63"/>
<keyword evidence="4 15" id="KW-0808">Transferase</keyword>
<dbReference type="CDD" id="cd00130">
    <property type="entry name" value="PAS"/>
    <property type="match status" value="1"/>
</dbReference>
<name>A0A1K0JL63_CUPNE</name>
<dbReference type="GO" id="GO:0005886">
    <property type="term" value="C:plasma membrane"/>
    <property type="evidence" value="ECO:0007669"/>
    <property type="project" value="TreeGrafter"/>
</dbReference>
<evidence type="ECO:0000256" key="12">
    <source>
        <dbReference type="SAM" id="Phobius"/>
    </source>
</evidence>
<dbReference type="InterPro" id="IPR001789">
    <property type="entry name" value="Sig_transdc_resp-reg_receiver"/>
</dbReference>
<dbReference type="PROSITE" id="PS50109">
    <property type="entry name" value="HIS_KIN"/>
    <property type="match status" value="1"/>
</dbReference>
<dbReference type="PRINTS" id="PR00344">
    <property type="entry name" value="BCTRLSENSOR"/>
</dbReference>
<evidence type="ECO:0000256" key="8">
    <source>
        <dbReference type="ARBA" id="ARBA00023026"/>
    </source>
</evidence>
<dbReference type="InterPro" id="IPR011006">
    <property type="entry name" value="CheY-like_superfamily"/>
</dbReference>
<dbReference type="Pfam" id="PF00072">
    <property type="entry name" value="Response_reg"/>
    <property type="match status" value="1"/>
</dbReference>